<evidence type="ECO:0000256" key="4">
    <source>
        <dbReference type="SAM" id="SignalP"/>
    </source>
</evidence>
<dbReference type="Pfam" id="PF02630">
    <property type="entry name" value="SCO1-SenC"/>
    <property type="match status" value="1"/>
</dbReference>
<feature type="chain" id="PRO_5042259902" evidence="4">
    <location>
        <begin position="24"/>
        <end position="192"/>
    </location>
</feature>
<dbReference type="KEGG" id="tvd:SG34_013915"/>
<accession>A0AAE9Z889</accession>
<keyword evidence="2" id="KW-0479">Metal-binding</keyword>
<gene>
    <name evidence="5" type="ORF">SG34_013915</name>
</gene>
<dbReference type="CDD" id="cd02968">
    <property type="entry name" value="SCO"/>
    <property type="match status" value="1"/>
</dbReference>
<dbReference type="InterPro" id="IPR036249">
    <property type="entry name" value="Thioredoxin-like_sf"/>
</dbReference>
<dbReference type="GO" id="GO:0046872">
    <property type="term" value="F:metal ion binding"/>
    <property type="evidence" value="ECO:0007669"/>
    <property type="project" value="UniProtKB-KW"/>
</dbReference>
<evidence type="ECO:0000256" key="2">
    <source>
        <dbReference type="PIRSR" id="PIRSR603782-1"/>
    </source>
</evidence>
<reference evidence="5 6" key="1">
    <citation type="journal article" date="2015" name="Genome Announc.">
        <title>Draft Genome Sequences of Marine Isolates of Thalassomonas viridans and Thalassomonas actiniarum.</title>
        <authorList>
            <person name="Olonade I."/>
            <person name="van Zyl L.J."/>
            <person name="Trindade M."/>
        </authorList>
    </citation>
    <scope>NUCLEOTIDE SEQUENCE [LARGE SCALE GENOMIC DNA]</scope>
    <source>
        <strain evidence="5 6">XOM25</strain>
    </source>
</reference>
<dbReference type="EMBL" id="CP059733">
    <property type="protein sequence ID" value="WDE07880.1"/>
    <property type="molecule type" value="Genomic_DNA"/>
</dbReference>
<sequence>MIKYYLFIPLLLSLCYFSPQAGAQDDWPEMSLFHLPGDWRNHHNQKIRLAAFAGKPVLAAMVYTSCQHACPMITAKMTSIRKRIPLPLHDEITCLLISLDPGRDTPDALLAYKNKRKLDHNWSLITADQTSVRQLAAVLGVNYKEMPNGDFSHANIISLIDANGVVISQLDGLNKDVTQISKQLTGLLPDSG</sequence>
<dbReference type="RefSeq" id="WP_044838124.1">
    <property type="nucleotide sequence ID" value="NZ_CP059733.1"/>
</dbReference>
<keyword evidence="4" id="KW-0732">Signal</keyword>
<evidence type="ECO:0000256" key="3">
    <source>
        <dbReference type="PIRSR" id="PIRSR603782-2"/>
    </source>
</evidence>
<dbReference type="PANTHER" id="PTHR12151">
    <property type="entry name" value="ELECTRON TRANSPORT PROTIN SCO1/SENC FAMILY MEMBER"/>
    <property type="match status" value="1"/>
</dbReference>
<feature type="binding site" evidence="2">
    <location>
        <position position="153"/>
    </location>
    <ligand>
        <name>Cu cation</name>
        <dbReference type="ChEBI" id="CHEBI:23378"/>
    </ligand>
</feature>
<feature type="signal peptide" evidence="4">
    <location>
        <begin position="1"/>
        <end position="23"/>
    </location>
</feature>
<feature type="binding site" evidence="2">
    <location>
        <position position="66"/>
    </location>
    <ligand>
        <name>Cu cation</name>
        <dbReference type="ChEBI" id="CHEBI:23378"/>
    </ligand>
</feature>
<dbReference type="InterPro" id="IPR003782">
    <property type="entry name" value="SCO1/SenC"/>
</dbReference>
<protein>
    <submittedName>
        <fullName evidence="5">SCO family protein</fullName>
    </submittedName>
</protein>
<organism evidence="5 6">
    <name type="scientific">Thalassomonas viridans</name>
    <dbReference type="NCBI Taxonomy" id="137584"/>
    <lineage>
        <taxon>Bacteria</taxon>
        <taxon>Pseudomonadati</taxon>
        <taxon>Pseudomonadota</taxon>
        <taxon>Gammaproteobacteria</taxon>
        <taxon>Alteromonadales</taxon>
        <taxon>Colwelliaceae</taxon>
        <taxon>Thalassomonas</taxon>
    </lineage>
</organism>
<proteinExistence type="inferred from homology"/>
<dbReference type="Proteomes" id="UP000032352">
    <property type="component" value="Chromosome"/>
</dbReference>
<evidence type="ECO:0000256" key="1">
    <source>
        <dbReference type="ARBA" id="ARBA00010996"/>
    </source>
</evidence>
<keyword evidence="2" id="KW-0186">Copper</keyword>
<feature type="binding site" evidence="2">
    <location>
        <position position="70"/>
    </location>
    <ligand>
        <name>Cu cation</name>
        <dbReference type="ChEBI" id="CHEBI:23378"/>
    </ligand>
</feature>
<keyword evidence="3" id="KW-1015">Disulfide bond</keyword>
<feature type="disulfide bond" description="Redox-active" evidence="3">
    <location>
        <begin position="66"/>
        <end position="70"/>
    </location>
</feature>
<comment type="similarity">
    <text evidence="1">Belongs to the SCO1/2 family.</text>
</comment>
<dbReference type="AlphaFoldDB" id="A0AAE9Z889"/>
<dbReference type="PANTHER" id="PTHR12151:SF25">
    <property type="entry name" value="LINALOOL DEHYDRATASE_ISOMERASE DOMAIN-CONTAINING PROTEIN"/>
    <property type="match status" value="1"/>
</dbReference>
<reference evidence="5 6" key="2">
    <citation type="journal article" date="2022" name="Mar. Drugs">
        <title>Bioassay-Guided Fractionation Leads to the Detection of Cholic Acid Generated by the Rare Thalassomonas sp.</title>
        <authorList>
            <person name="Pheiffer F."/>
            <person name="Schneider Y.K."/>
            <person name="Hansen E.H."/>
            <person name="Andersen J.H."/>
            <person name="Isaksson J."/>
            <person name="Busche T."/>
            <person name="R C."/>
            <person name="Kalinowski J."/>
            <person name="Zyl L.V."/>
            <person name="Trindade M."/>
        </authorList>
    </citation>
    <scope>NUCLEOTIDE SEQUENCE [LARGE SCALE GENOMIC DNA]</scope>
    <source>
        <strain evidence="5 6">XOM25</strain>
    </source>
</reference>
<dbReference type="SUPFAM" id="SSF52833">
    <property type="entry name" value="Thioredoxin-like"/>
    <property type="match status" value="1"/>
</dbReference>
<evidence type="ECO:0000313" key="5">
    <source>
        <dbReference type="EMBL" id="WDE07880.1"/>
    </source>
</evidence>
<evidence type="ECO:0000313" key="6">
    <source>
        <dbReference type="Proteomes" id="UP000032352"/>
    </source>
</evidence>
<name>A0AAE9Z889_9GAMM</name>
<keyword evidence="6" id="KW-1185">Reference proteome</keyword>
<dbReference type="Gene3D" id="3.40.30.10">
    <property type="entry name" value="Glutaredoxin"/>
    <property type="match status" value="1"/>
</dbReference>